<name>A0AAE3G910_9GAMM</name>
<reference evidence="1" key="1">
    <citation type="submission" date="2022-03" db="EMBL/GenBank/DDBJ databases">
        <title>Genomic Encyclopedia of Type Strains, Phase III (KMG-III): the genomes of soil and plant-associated and newly described type strains.</title>
        <authorList>
            <person name="Whitman W."/>
        </authorList>
    </citation>
    <scope>NUCLEOTIDE SEQUENCE</scope>
    <source>
        <strain evidence="1">ANL 6-2</strain>
    </source>
</reference>
<dbReference type="Proteomes" id="UP001205843">
    <property type="component" value="Unassembled WGS sequence"/>
</dbReference>
<protein>
    <recommendedName>
        <fullName evidence="3">Transposase</fullName>
    </recommendedName>
</protein>
<comment type="caution">
    <text evidence="1">The sequence shown here is derived from an EMBL/GenBank/DDBJ whole genome shotgun (WGS) entry which is preliminary data.</text>
</comment>
<gene>
    <name evidence="1" type="ORF">J2T57_004437</name>
</gene>
<sequence length="88" mass="9959">MRKSRFSEEKVVRILRETDASPVSEVAKQVKHTSSADCLDRQRVIYRDAGLMPHQTLALYAAPTSGYVKREDACKTFRRGSHLPNEPA</sequence>
<organism evidence="1 2">
    <name type="scientific">Natronocella acetinitrilica</name>
    <dbReference type="NCBI Taxonomy" id="414046"/>
    <lineage>
        <taxon>Bacteria</taxon>
        <taxon>Pseudomonadati</taxon>
        <taxon>Pseudomonadota</taxon>
        <taxon>Gammaproteobacteria</taxon>
        <taxon>Chromatiales</taxon>
        <taxon>Ectothiorhodospiraceae</taxon>
        <taxon>Natronocella</taxon>
    </lineage>
</organism>
<evidence type="ECO:0000313" key="1">
    <source>
        <dbReference type="EMBL" id="MCP1677258.1"/>
    </source>
</evidence>
<dbReference type="EMBL" id="JALJXV010000020">
    <property type="protein sequence ID" value="MCP1677258.1"/>
    <property type="molecule type" value="Genomic_DNA"/>
</dbReference>
<accession>A0AAE3G910</accession>
<keyword evidence="2" id="KW-1185">Reference proteome</keyword>
<proteinExistence type="predicted"/>
<dbReference type="AlphaFoldDB" id="A0AAE3G910"/>
<evidence type="ECO:0000313" key="2">
    <source>
        <dbReference type="Proteomes" id="UP001205843"/>
    </source>
</evidence>
<evidence type="ECO:0008006" key="3">
    <source>
        <dbReference type="Google" id="ProtNLM"/>
    </source>
</evidence>